<feature type="region of interest" description="Disordered" evidence="5">
    <location>
        <begin position="1"/>
        <end position="31"/>
    </location>
</feature>
<keyword evidence="4" id="KW-0808">Transferase</keyword>
<evidence type="ECO:0000256" key="4">
    <source>
        <dbReference type="ARBA" id="ARBA00022679"/>
    </source>
</evidence>
<evidence type="ECO:0000256" key="1">
    <source>
        <dbReference type="ARBA" id="ARBA00005409"/>
    </source>
</evidence>
<dbReference type="Proteomes" id="UP001327560">
    <property type="component" value="Chromosome 9"/>
</dbReference>
<dbReference type="Gene3D" id="3.40.50.1000">
    <property type="entry name" value="HAD superfamily/HAD-like"/>
    <property type="match status" value="2"/>
</dbReference>
<dbReference type="FunFam" id="3.40.50.1000:FF:000052">
    <property type="entry name" value="Alpha,alpha-trehalose-phosphate synthase [UDP-forming] 6"/>
    <property type="match status" value="1"/>
</dbReference>
<dbReference type="NCBIfam" id="TIGR01484">
    <property type="entry name" value="HAD-SF-IIB"/>
    <property type="match status" value="1"/>
</dbReference>
<dbReference type="GO" id="GO:0004805">
    <property type="term" value="F:trehalose-phosphatase activity"/>
    <property type="evidence" value="ECO:0007669"/>
    <property type="project" value="TreeGrafter"/>
</dbReference>
<dbReference type="InterPro" id="IPR003337">
    <property type="entry name" value="Trehalose_PPase"/>
</dbReference>
<dbReference type="InterPro" id="IPR006379">
    <property type="entry name" value="HAD-SF_hydro_IIB"/>
</dbReference>
<dbReference type="SUPFAM" id="SSF53756">
    <property type="entry name" value="UDP-Glycosyltransferase/glycogen phosphorylase"/>
    <property type="match status" value="1"/>
</dbReference>
<evidence type="ECO:0000256" key="5">
    <source>
        <dbReference type="SAM" id="MobiDB-lite"/>
    </source>
</evidence>
<protein>
    <recommendedName>
        <fullName evidence="8">Trehalose-phosphatase</fullName>
    </recommendedName>
</protein>
<dbReference type="EMBL" id="CP136898">
    <property type="protein sequence ID" value="WOL19700.1"/>
    <property type="molecule type" value="Genomic_DNA"/>
</dbReference>
<dbReference type="InterPro" id="IPR023214">
    <property type="entry name" value="HAD_sf"/>
</dbReference>
<dbReference type="GO" id="GO:0005829">
    <property type="term" value="C:cytosol"/>
    <property type="evidence" value="ECO:0007669"/>
    <property type="project" value="TreeGrafter"/>
</dbReference>
<dbReference type="Pfam" id="PF00982">
    <property type="entry name" value="Glyco_transf_20"/>
    <property type="match status" value="1"/>
</dbReference>
<comment type="similarity">
    <text evidence="2">In the C-terminal section; belongs to the trehalose phosphatase family.</text>
</comment>
<dbReference type="GO" id="GO:0005992">
    <property type="term" value="P:trehalose biosynthetic process"/>
    <property type="evidence" value="ECO:0007669"/>
    <property type="project" value="InterPro"/>
</dbReference>
<comment type="similarity">
    <text evidence="1">In the N-terminal section; belongs to the glycosyltransferase 20 family.</text>
</comment>
<dbReference type="GO" id="GO:0016757">
    <property type="term" value="F:glycosyltransferase activity"/>
    <property type="evidence" value="ECO:0007669"/>
    <property type="project" value="UniProtKB-KW"/>
</dbReference>
<dbReference type="AlphaFoldDB" id="A0AAQ3L3Z7"/>
<keyword evidence="7" id="KW-1185">Reference proteome</keyword>
<dbReference type="CDD" id="cd01627">
    <property type="entry name" value="HAD_TPP"/>
    <property type="match status" value="1"/>
</dbReference>
<dbReference type="Gene3D" id="3.40.50.2000">
    <property type="entry name" value="Glycogen Phosphorylase B"/>
    <property type="match status" value="2"/>
</dbReference>
<evidence type="ECO:0008006" key="8">
    <source>
        <dbReference type="Google" id="ProtNLM"/>
    </source>
</evidence>
<dbReference type="PANTHER" id="PTHR10788">
    <property type="entry name" value="TREHALOSE-6-PHOSPHATE SYNTHASE"/>
    <property type="match status" value="1"/>
</dbReference>
<reference evidence="6 7" key="1">
    <citation type="submission" date="2023-10" db="EMBL/GenBank/DDBJ databases">
        <title>Chromosome-scale genome assembly provides insights into flower coloration mechanisms of Canna indica.</title>
        <authorList>
            <person name="Li C."/>
        </authorList>
    </citation>
    <scope>NUCLEOTIDE SEQUENCE [LARGE SCALE GENOMIC DNA]</scope>
    <source>
        <tissue evidence="6">Flower</tissue>
    </source>
</reference>
<dbReference type="FunFam" id="3.40.50.2000:FF:000079">
    <property type="entry name" value="Trehalose-6-phosphate synthase 8"/>
    <property type="match status" value="1"/>
</dbReference>
<dbReference type="PANTHER" id="PTHR10788:SF46">
    <property type="entry name" value="ALPHA,ALPHA-TREHALOSE-PHOSPHATE SYNTHASE [UDP-FORMING] 11-RELATED"/>
    <property type="match status" value="1"/>
</dbReference>
<organism evidence="6 7">
    <name type="scientific">Canna indica</name>
    <name type="common">Indian-shot</name>
    <dbReference type="NCBI Taxonomy" id="4628"/>
    <lineage>
        <taxon>Eukaryota</taxon>
        <taxon>Viridiplantae</taxon>
        <taxon>Streptophyta</taxon>
        <taxon>Embryophyta</taxon>
        <taxon>Tracheophyta</taxon>
        <taxon>Spermatophyta</taxon>
        <taxon>Magnoliopsida</taxon>
        <taxon>Liliopsida</taxon>
        <taxon>Zingiberales</taxon>
        <taxon>Cannaceae</taxon>
        <taxon>Canna</taxon>
    </lineage>
</organism>
<evidence type="ECO:0000256" key="2">
    <source>
        <dbReference type="ARBA" id="ARBA00006330"/>
    </source>
</evidence>
<gene>
    <name evidence="6" type="ORF">Cni_G28502</name>
</gene>
<dbReference type="NCBIfam" id="TIGR00685">
    <property type="entry name" value="T6PP"/>
    <property type="match status" value="1"/>
</dbReference>
<dbReference type="FunFam" id="3.40.50.1000:FF:000054">
    <property type="entry name" value="alpha,alpha-trehalose-phosphate synthase [UDP-forming] 6"/>
    <property type="match status" value="1"/>
</dbReference>
<sequence>MPSFSSSNLLDLDAADDPLRPPRLPPAALLMSDADADEQLSSFSPTTARDRRIIVSHRLPLRVSPDPTEPSGVAFSPDPDALGLQLRAGLPSDADVLHVGTLPASVDPSHHAGVSRLLYARFRCLPVFLPPDLHQRFYHGFCKHYLWPLLHYLLPLSPSSLGGLPFDRALWLSYLSANKLFAERLIELLNPDEDFVWIHDYHLLAVPTFLRRRSPRVKLGFFLHSPFPSSEIFRTIPVRDELLRALLNCDLVGFHTFDYARHFLSSCSRLLGLDYQSKRGYIGIEYYGRTVTVKILPVGIDLGQLESVISSSETTAKIQELMDRYKDRILLLGVDDIDLFKGIGLKFLAMEQLLEEHPELRGRATMVQIANPARSQGRDVQEVQREAHSITRRINVRFGEPGYEPIVLINRTVPTYEKAAYYALAECCVVNPVRDGLNLVPYKYTVCRQRSPALEGAPKKSMIVVSEFIGCSPSLSGAIRVNPWNAEAVAEAMYMAIKMPETEKRLRHEKHYKYVSSHDVSYWARSFDQDLQRACKDHFLRRCWGIGFGMSFRVVALGPNFRKLSVEHIVSAYRKMNSRLILLDYDGTIMMPQTSIDKKPSDEVISVLNELCSDPKNVVFVVSGRGKDELSKWFAPCEKLGISAEHGYFTRWNRDSPWESSALATDFNWKRIAEPVMRLYTEATDGSRIEFKDSGLVWHHQDADPDFGSCQAKELLDHLESVLANEPVAVKRGQHIVEVNPQGISKGVVVEKLLATMSSTGKPPDFVLCIGDDQSDEDMFESIISSANNALLPAISEVFACTVGKKPSKAKYYLDDTVDVIKMLQGLANASAQPHKHADLGVSFEGSL</sequence>
<evidence type="ECO:0000313" key="7">
    <source>
        <dbReference type="Proteomes" id="UP001327560"/>
    </source>
</evidence>
<evidence type="ECO:0000256" key="3">
    <source>
        <dbReference type="ARBA" id="ARBA00022676"/>
    </source>
</evidence>
<dbReference type="CDD" id="cd03788">
    <property type="entry name" value="GT20_TPS"/>
    <property type="match status" value="1"/>
</dbReference>
<keyword evidence="3" id="KW-0328">Glycosyltransferase</keyword>
<proteinExistence type="inferred from homology"/>
<dbReference type="FunFam" id="3.40.50.2000:FF:000010">
    <property type="entry name" value="Alpha,alpha-trehalose-phosphate synthase"/>
    <property type="match status" value="1"/>
</dbReference>
<dbReference type="SUPFAM" id="SSF56784">
    <property type="entry name" value="HAD-like"/>
    <property type="match status" value="1"/>
</dbReference>
<dbReference type="InterPro" id="IPR001830">
    <property type="entry name" value="Glyco_trans_20"/>
</dbReference>
<dbReference type="InterPro" id="IPR036412">
    <property type="entry name" value="HAD-like_sf"/>
</dbReference>
<accession>A0AAQ3L3Z7</accession>
<evidence type="ECO:0000313" key="6">
    <source>
        <dbReference type="EMBL" id="WOL19700.1"/>
    </source>
</evidence>
<dbReference type="Pfam" id="PF02358">
    <property type="entry name" value="Trehalose_PPase"/>
    <property type="match status" value="1"/>
</dbReference>
<name>A0AAQ3L3Z7_9LILI</name>